<dbReference type="SUPFAM" id="SSF53474">
    <property type="entry name" value="alpha/beta-Hydrolases"/>
    <property type="match status" value="1"/>
</dbReference>
<evidence type="ECO:0000313" key="5">
    <source>
        <dbReference type="EMBL" id="TWU01999.1"/>
    </source>
</evidence>
<reference evidence="5 6" key="1">
    <citation type="submission" date="2019-02" db="EMBL/GenBank/DDBJ databases">
        <title>Deep-cultivation of Planctomycetes and their phenomic and genomic characterization uncovers novel biology.</title>
        <authorList>
            <person name="Wiegand S."/>
            <person name="Jogler M."/>
            <person name="Boedeker C."/>
            <person name="Pinto D."/>
            <person name="Vollmers J."/>
            <person name="Rivas-Marin E."/>
            <person name="Kohn T."/>
            <person name="Peeters S.H."/>
            <person name="Heuer A."/>
            <person name="Rast P."/>
            <person name="Oberbeckmann S."/>
            <person name="Bunk B."/>
            <person name="Jeske O."/>
            <person name="Meyerdierks A."/>
            <person name="Storesund J.E."/>
            <person name="Kallscheuer N."/>
            <person name="Luecker S."/>
            <person name="Lage O.M."/>
            <person name="Pohl T."/>
            <person name="Merkel B.J."/>
            <person name="Hornburger P."/>
            <person name="Mueller R.-W."/>
            <person name="Bruemmer F."/>
            <person name="Labrenz M."/>
            <person name="Spormann A.M."/>
            <person name="Op Den Camp H."/>
            <person name="Overmann J."/>
            <person name="Amann R."/>
            <person name="Jetten M.S.M."/>
            <person name="Mascher T."/>
            <person name="Medema M.H."/>
            <person name="Devos D.P."/>
            <person name="Kaster A.-K."/>
            <person name="Ovreas L."/>
            <person name="Rohde M."/>
            <person name="Galperin M.Y."/>
            <person name="Jogler C."/>
        </authorList>
    </citation>
    <scope>NUCLEOTIDE SEQUENCE [LARGE SCALE GENOMIC DNA]</scope>
    <source>
        <strain evidence="5 6">Pla100</strain>
    </source>
</reference>
<dbReference type="PANTHER" id="PTHR10272">
    <property type="entry name" value="PLATELET-ACTIVATING FACTOR ACETYLHYDROLASE"/>
    <property type="match status" value="1"/>
</dbReference>
<dbReference type="GO" id="GO:0003847">
    <property type="term" value="F:1-alkyl-2-acetylglycerophosphocholine esterase activity"/>
    <property type="evidence" value="ECO:0007669"/>
    <property type="project" value="TreeGrafter"/>
</dbReference>
<dbReference type="Gene3D" id="3.40.50.1820">
    <property type="entry name" value="alpha/beta hydrolase"/>
    <property type="match status" value="1"/>
</dbReference>
<comment type="caution">
    <text evidence="5">The sequence shown here is derived from an EMBL/GenBank/DDBJ whole genome shotgun (WGS) entry which is preliminary data.</text>
</comment>
<sequence precursor="true">MGPLPCHFIRIRRVLVVASLVLISTLSFADAPSRVEVNEHLLEPVDSARSRTVPIKLYIPSTASESSPAPVILFSHGLGGSRMNSVYLGRHWAEAGYIGVFMQHIGSDESVWKGVPAREVMTALRNAASGPSLKDRQGDVPFVIDRLAQWQQEEGHPLKGKMDLEHIGMSGHSFGAVTSQDMMGRKYPFNRSFADPRLDAFLLMSPSLSRGSTAERQFSHIAAPVLCMTGTKDDSPIDPNRSTPDSRREVYRALPIGDKFELVFKDGEHHAFSDATARGRGPRLPHHHGAIQKISTEFWNAYLRDDQKSKSWLQSSSVEHDAGLIDGDVWQWK</sequence>
<evidence type="ECO:0000313" key="6">
    <source>
        <dbReference type="Proteomes" id="UP000316213"/>
    </source>
</evidence>
<dbReference type="EMBL" id="SJPM01000002">
    <property type="protein sequence ID" value="TWU01999.1"/>
    <property type="molecule type" value="Genomic_DNA"/>
</dbReference>
<evidence type="ECO:0000256" key="3">
    <source>
        <dbReference type="ARBA" id="ARBA00023098"/>
    </source>
</evidence>
<keyword evidence="1 5" id="KW-0378">Hydrolase</keyword>
<feature type="chain" id="PRO_5022852138" evidence="4">
    <location>
        <begin position="30"/>
        <end position="333"/>
    </location>
</feature>
<dbReference type="InterPro" id="IPR029058">
    <property type="entry name" value="AB_hydrolase_fold"/>
</dbReference>
<feature type="signal peptide" evidence="4">
    <location>
        <begin position="1"/>
        <end position="29"/>
    </location>
</feature>
<proteinExistence type="predicted"/>
<dbReference type="Proteomes" id="UP000316213">
    <property type="component" value="Unassembled WGS sequence"/>
</dbReference>
<dbReference type="AlphaFoldDB" id="A0A5C6ARV9"/>
<name>A0A5C6ARV9_9BACT</name>
<organism evidence="5 6">
    <name type="scientific">Neorhodopirellula pilleata</name>
    <dbReference type="NCBI Taxonomy" id="2714738"/>
    <lineage>
        <taxon>Bacteria</taxon>
        <taxon>Pseudomonadati</taxon>
        <taxon>Planctomycetota</taxon>
        <taxon>Planctomycetia</taxon>
        <taxon>Pirellulales</taxon>
        <taxon>Pirellulaceae</taxon>
        <taxon>Neorhodopirellula</taxon>
    </lineage>
</organism>
<protein>
    <submittedName>
        <fullName evidence="5">Alpha/beta hydrolase family protein</fullName>
    </submittedName>
</protein>
<accession>A0A5C6ARV9</accession>
<gene>
    <name evidence="5" type="ORF">Pla100_17350</name>
</gene>
<evidence type="ECO:0000256" key="1">
    <source>
        <dbReference type="ARBA" id="ARBA00022801"/>
    </source>
</evidence>
<evidence type="ECO:0000256" key="4">
    <source>
        <dbReference type="SAM" id="SignalP"/>
    </source>
</evidence>
<keyword evidence="6" id="KW-1185">Reference proteome</keyword>
<keyword evidence="2" id="KW-0442">Lipid degradation</keyword>
<keyword evidence="3" id="KW-0443">Lipid metabolism</keyword>
<dbReference type="GO" id="GO:0016042">
    <property type="term" value="P:lipid catabolic process"/>
    <property type="evidence" value="ECO:0007669"/>
    <property type="project" value="UniProtKB-KW"/>
</dbReference>
<evidence type="ECO:0000256" key="2">
    <source>
        <dbReference type="ARBA" id="ARBA00022963"/>
    </source>
</evidence>
<dbReference type="PANTHER" id="PTHR10272:SF0">
    <property type="entry name" value="PLATELET-ACTIVATING FACTOR ACETYLHYDROLASE"/>
    <property type="match status" value="1"/>
</dbReference>
<keyword evidence="4" id="KW-0732">Signal</keyword>